<comment type="caution">
    <text evidence="3">The sequence shown here is derived from an EMBL/GenBank/DDBJ whole genome shotgun (WGS) entry which is preliminary data.</text>
</comment>
<evidence type="ECO:0000256" key="2">
    <source>
        <dbReference type="SAM" id="Phobius"/>
    </source>
</evidence>
<feature type="transmembrane region" description="Helical" evidence="2">
    <location>
        <begin position="308"/>
        <end position="331"/>
    </location>
</feature>
<evidence type="ECO:0000313" key="4">
    <source>
        <dbReference type="Proteomes" id="UP001168990"/>
    </source>
</evidence>
<evidence type="ECO:0000256" key="1">
    <source>
        <dbReference type="ARBA" id="ARBA00006528"/>
    </source>
</evidence>
<reference evidence="3" key="1">
    <citation type="journal article" date="2023" name="bioRxiv">
        <title>Scaffold-level genome assemblies of two parasitoid biocontrol wasps reveal the parthenogenesis mechanism and an associated novel virus.</title>
        <authorList>
            <person name="Inwood S."/>
            <person name="Skelly J."/>
            <person name="Guhlin J."/>
            <person name="Harrop T."/>
            <person name="Goldson S."/>
            <person name="Dearden P."/>
        </authorList>
    </citation>
    <scope>NUCLEOTIDE SEQUENCE</scope>
    <source>
        <strain evidence="3">Irish</strain>
        <tissue evidence="3">Whole body</tissue>
    </source>
</reference>
<evidence type="ECO:0008006" key="5">
    <source>
        <dbReference type="Google" id="ProtNLM"/>
    </source>
</evidence>
<protein>
    <recommendedName>
        <fullName evidence="5">Sodium/bile acid cotransporter 7</fullName>
    </recommendedName>
</protein>
<dbReference type="EMBL" id="JAQQBS010000001">
    <property type="protein sequence ID" value="KAK0176814.1"/>
    <property type="molecule type" value="Genomic_DNA"/>
</dbReference>
<gene>
    <name evidence="3" type="ORF">PV328_000919</name>
</gene>
<dbReference type="PANTHER" id="PTHR18640:SF5">
    <property type="entry name" value="SODIUM_BILE ACID COTRANSPORTER 7"/>
    <property type="match status" value="1"/>
</dbReference>
<keyword evidence="2" id="KW-1133">Transmembrane helix</keyword>
<dbReference type="Proteomes" id="UP001168990">
    <property type="component" value="Unassembled WGS sequence"/>
</dbReference>
<dbReference type="GO" id="GO:0005886">
    <property type="term" value="C:plasma membrane"/>
    <property type="evidence" value="ECO:0007669"/>
    <property type="project" value="TreeGrafter"/>
</dbReference>
<feature type="transmembrane region" description="Helical" evidence="2">
    <location>
        <begin position="53"/>
        <end position="71"/>
    </location>
</feature>
<dbReference type="PANTHER" id="PTHR18640">
    <property type="entry name" value="SOLUTE CARRIER FAMILY 10 MEMBER 7"/>
    <property type="match status" value="1"/>
</dbReference>
<feature type="transmembrane region" description="Helical" evidence="2">
    <location>
        <begin position="182"/>
        <end position="204"/>
    </location>
</feature>
<reference evidence="3" key="2">
    <citation type="submission" date="2023-03" db="EMBL/GenBank/DDBJ databases">
        <authorList>
            <person name="Inwood S.N."/>
            <person name="Skelly J.G."/>
            <person name="Guhlin J."/>
            <person name="Harrop T.W.R."/>
            <person name="Goldson S.G."/>
            <person name="Dearden P.K."/>
        </authorList>
    </citation>
    <scope>NUCLEOTIDE SEQUENCE</scope>
    <source>
        <strain evidence="3">Irish</strain>
        <tissue evidence="3">Whole body</tissue>
    </source>
</reference>
<dbReference type="InterPro" id="IPR038770">
    <property type="entry name" value="Na+/solute_symporter_sf"/>
</dbReference>
<sequence length="333" mass="36339">MDSNNTKTTIKQKKFVNILYRYGFFILMLLCMLLASTQPNLGGADGIINGNFIIWYLAVPITYLEAGLICTPTSLYSAITDGYLLAFVMTFMYILMPLLARVSSCLLIYANVNMWLLKGMEVFYCMPPPLNVSIVLSRLTNSDIATSIVTTIISHFCGLIISPILLYFMLGTSTPPLVGININEIICGTLVPLAIGIILQLSISTLNSYDGIQTKWIPLGLLLITGYHWFCDAITVDSSAIQAVDILLCIMIACLGQLLITGLCWILCSRWLSKSILLAALFTITHKSIGLGGWILRGAYHGSAHGSAVNLPMAILPVAQLLLGSLMACWITP</sequence>
<keyword evidence="2" id="KW-0812">Transmembrane</keyword>
<keyword evidence="2" id="KW-0472">Membrane</keyword>
<feature type="transmembrane region" description="Helical" evidence="2">
    <location>
        <begin position="148"/>
        <end position="170"/>
    </location>
</feature>
<dbReference type="InterPro" id="IPR016833">
    <property type="entry name" value="Put_Na-Bile_cotransptr"/>
</dbReference>
<accession>A0AA39KWY1</accession>
<comment type="similarity">
    <text evidence="1">Belongs to the bile acid:sodium symporter (BASS) (TC 2.A.28) family.</text>
</comment>
<feature type="transmembrane region" description="Helical" evidence="2">
    <location>
        <begin position="20"/>
        <end position="41"/>
    </location>
</feature>
<dbReference type="AlphaFoldDB" id="A0AA39KWY1"/>
<feature type="transmembrane region" description="Helical" evidence="2">
    <location>
        <begin position="115"/>
        <end position="136"/>
    </location>
</feature>
<feature type="transmembrane region" description="Helical" evidence="2">
    <location>
        <begin position="83"/>
        <end position="109"/>
    </location>
</feature>
<evidence type="ECO:0000313" key="3">
    <source>
        <dbReference type="EMBL" id="KAK0176814.1"/>
    </source>
</evidence>
<name>A0AA39KWY1_9HYME</name>
<proteinExistence type="inferred from homology"/>
<dbReference type="Pfam" id="PF13593">
    <property type="entry name" value="SBF_like"/>
    <property type="match status" value="1"/>
</dbReference>
<dbReference type="Gene3D" id="1.20.1530.20">
    <property type="match status" value="1"/>
</dbReference>
<feature type="transmembrane region" description="Helical" evidence="2">
    <location>
        <begin position="216"/>
        <end position="235"/>
    </location>
</feature>
<keyword evidence="4" id="KW-1185">Reference proteome</keyword>
<organism evidence="3 4">
    <name type="scientific">Microctonus aethiopoides</name>
    <dbReference type="NCBI Taxonomy" id="144406"/>
    <lineage>
        <taxon>Eukaryota</taxon>
        <taxon>Metazoa</taxon>
        <taxon>Ecdysozoa</taxon>
        <taxon>Arthropoda</taxon>
        <taxon>Hexapoda</taxon>
        <taxon>Insecta</taxon>
        <taxon>Pterygota</taxon>
        <taxon>Neoptera</taxon>
        <taxon>Endopterygota</taxon>
        <taxon>Hymenoptera</taxon>
        <taxon>Apocrita</taxon>
        <taxon>Ichneumonoidea</taxon>
        <taxon>Braconidae</taxon>
        <taxon>Euphorinae</taxon>
        <taxon>Microctonus</taxon>
    </lineage>
</organism>
<feature type="transmembrane region" description="Helical" evidence="2">
    <location>
        <begin position="275"/>
        <end position="296"/>
    </location>
</feature>
<feature type="transmembrane region" description="Helical" evidence="2">
    <location>
        <begin position="241"/>
        <end position="268"/>
    </location>
</feature>